<dbReference type="OrthoDB" id="4360110at2759"/>
<comment type="caution">
    <text evidence="1">The sequence shown here is derived from an EMBL/GenBank/DDBJ whole genome shotgun (WGS) entry which is preliminary data.</text>
</comment>
<accession>A0A0A2LGJ9</accession>
<dbReference type="Proteomes" id="UP000030104">
    <property type="component" value="Unassembled WGS sequence"/>
</dbReference>
<protein>
    <submittedName>
        <fullName evidence="1">Uncharacterized protein</fullName>
    </submittedName>
</protein>
<dbReference type="HOGENOM" id="CLU_1661379_0_0_1"/>
<keyword evidence="2" id="KW-1185">Reference proteome</keyword>
<evidence type="ECO:0000313" key="1">
    <source>
        <dbReference type="EMBL" id="KGO78336.1"/>
    </source>
</evidence>
<evidence type="ECO:0000313" key="2">
    <source>
        <dbReference type="Proteomes" id="UP000030104"/>
    </source>
</evidence>
<dbReference type="AlphaFoldDB" id="A0A0A2LGJ9"/>
<proteinExistence type="predicted"/>
<gene>
    <name evidence="1" type="ORF">PITC_059490</name>
</gene>
<reference evidence="1 2" key="1">
    <citation type="journal article" date="2015" name="Mol. Plant Microbe Interact.">
        <title>Genome, transcriptome, and functional analyses of Penicillium expansum provide new insights into secondary metabolism and pathogenicity.</title>
        <authorList>
            <person name="Ballester A.R."/>
            <person name="Marcet-Houben M."/>
            <person name="Levin E."/>
            <person name="Sela N."/>
            <person name="Selma-Lazaro C."/>
            <person name="Carmona L."/>
            <person name="Wisniewski M."/>
            <person name="Droby S."/>
            <person name="Gonzalez-Candelas L."/>
            <person name="Gabaldon T."/>
        </authorList>
    </citation>
    <scope>NUCLEOTIDE SEQUENCE [LARGE SCALE GENOMIC DNA]</scope>
    <source>
        <strain evidence="1 2">PHI-1</strain>
    </source>
</reference>
<sequence>MLYRKSYSAYSHHPGSFNEILIGDCCEVAGVKVLGILQQVGAAAISFLKLCNIADRVTGLQLYNLSPCIVQCRALSHYCDHTRSHLPDGNYGSRMTGLGVYQNINVAASHGVITASLGTCQELTEEQYSMEATVCYCCIGLRKAHIWGPKAQPAVGYGL</sequence>
<dbReference type="EMBL" id="JQGA01000008">
    <property type="protein sequence ID" value="KGO78336.1"/>
    <property type="molecule type" value="Genomic_DNA"/>
</dbReference>
<dbReference type="PhylomeDB" id="A0A0A2LGJ9"/>
<organism evidence="1 2">
    <name type="scientific">Penicillium italicum</name>
    <name type="common">Blue mold</name>
    <dbReference type="NCBI Taxonomy" id="40296"/>
    <lineage>
        <taxon>Eukaryota</taxon>
        <taxon>Fungi</taxon>
        <taxon>Dikarya</taxon>
        <taxon>Ascomycota</taxon>
        <taxon>Pezizomycotina</taxon>
        <taxon>Eurotiomycetes</taxon>
        <taxon>Eurotiomycetidae</taxon>
        <taxon>Eurotiales</taxon>
        <taxon>Aspergillaceae</taxon>
        <taxon>Penicillium</taxon>
    </lineage>
</organism>
<name>A0A0A2LGJ9_PENIT</name>